<evidence type="ECO:0000256" key="7">
    <source>
        <dbReference type="RuleBase" id="RU363032"/>
    </source>
</evidence>
<dbReference type="SUPFAM" id="SSF161098">
    <property type="entry name" value="MetI-like"/>
    <property type="match status" value="1"/>
</dbReference>
<evidence type="ECO:0000256" key="2">
    <source>
        <dbReference type="ARBA" id="ARBA00022448"/>
    </source>
</evidence>
<feature type="transmembrane region" description="Helical" evidence="7">
    <location>
        <begin position="237"/>
        <end position="262"/>
    </location>
</feature>
<comment type="subcellular location">
    <subcellularLocation>
        <location evidence="1 7">Cell membrane</location>
        <topology evidence="1 7">Multi-pass membrane protein</topology>
    </subcellularLocation>
</comment>
<keyword evidence="5 7" id="KW-1133">Transmembrane helix</keyword>
<feature type="transmembrane region" description="Helical" evidence="7">
    <location>
        <begin position="145"/>
        <end position="173"/>
    </location>
</feature>
<accession>A0ABS5ALM2</accession>
<dbReference type="CDD" id="cd06261">
    <property type="entry name" value="TM_PBP2"/>
    <property type="match status" value="1"/>
</dbReference>
<evidence type="ECO:0000256" key="5">
    <source>
        <dbReference type="ARBA" id="ARBA00022989"/>
    </source>
</evidence>
<dbReference type="EMBL" id="JAGIOO010000001">
    <property type="protein sequence ID" value="MBP2477472.1"/>
    <property type="molecule type" value="Genomic_DNA"/>
</dbReference>
<dbReference type="Proteomes" id="UP001519363">
    <property type="component" value="Unassembled WGS sequence"/>
</dbReference>
<keyword evidence="6 7" id="KW-0472">Membrane</keyword>
<dbReference type="Gene3D" id="1.10.3720.10">
    <property type="entry name" value="MetI-like"/>
    <property type="match status" value="1"/>
</dbReference>
<dbReference type="PANTHER" id="PTHR43163:SF6">
    <property type="entry name" value="DIPEPTIDE TRANSPORT SYSTEM PERMEASE PROTEIN DPPB-RELATED"/>
    <property type="match status" value="1"/>
</dbReference>
<evidence type="ECO:0000313" key="9">
    <source>
        <dbReference type="EMBL" id="MBP2477472.1"/>
    </source>
</evidence>
<organism evidence="9 10">
    <name type="scientific">Crossiella equi</name>
    <dbReference type="NCBI Taxonomy" id="130796"/>
    <lineage>
        <taxon>Bacteria</taxon>
        <taxon>Bacillati</taxon>
        <taxon>Actinomycetota</taxon>
        <taxon>Actinomycetes</taxon>
        <taxon>Pseudonocardiales</taxon>
        <taxon>Pseudonocardiaceae</taxon>
        <taxon>Crossiella</taxon>
    </lineage>
</organism>
<comment type="caution">
    <text evidence="9">The sequence shown here is derived from an EMBL/GenBank/DDBJ whole genome shotgun (WGS) entry which is preliminary data.</text>
</comment>
<dbReference type="Pfam" id="PF00528">
    <property type="entry name" value="BPD_transp_1"/>
    <property type="match status" value="1"/>
</dbReference>
<evidence type="ECO:0000259" key="8">
    <source>
        <dbReference type="PROSITE" id="PS50928"/>
    </source>
</evidence>
<feature type="domain" description="ABC transmembrane type-1" evidence="8">
    <location>
        <begin position="105"/>
        <end position="310"/>
    </location>
</feature>
<feature type="transmembrane region" description="Helical" evidence="7">
    <location>
        <begin position="113"/>
        <end position="133"/>
    </location>
</feature>
<evidence type="ECO:0000256" key="4">
    <source>
        <dbReference type="ARBA" id="ARBA00022692"/>
    </source>
</evidence>
<proteinExistence type="inferred from homology"/>
<keyword evidence="10" id="KW-1185">Reference proteome</keyword>
<keyword evidence="2 7" id="KW-0813">Transport</keyword>
<keyword evidence="4 7" id="KW-0812">Transmembrane</keyword>
<dbReference type="InterPro" id="IPR000515">
    <property type="entry name" value="MetI-like"/>
</dbReference>
<feature type="transmembrane region" description="Helical" evidence="7">
    <location>
        <begin position="20"/>
        <end position="40"/>
    </location>
</feature>
<dbReference type="PANTHER" id="PTHR43163">
    <property type="entry name" value="DIPEPTIDE TRANSPORT SYSTEM PERMEASE PROTEIN DPPB-RELATED"/>
    <property type="match status" value="1"/>
</dbReference>
<feature type="transmembrane region" description="Helical" evidence="7">
    <location>
        <begin position="291"/>
        <end position="313"/>
    </location>
</feature>
<dbReference type="PROSITE" id="PS50928">
    <property type="entry name" value="ABC_TM1"/>
    <property type="match status" value="1"/>
</dbReference>
<feature type="transmembrane region" description="Helical" evidence="7">
    <location>
        <begin position="185"/>
        <end position="206"/>
    </location>
</feature>
<evidence type="ECO:0000256" key="6">
    <source>
        <dbReference type="ARBA" id="ARBA00023136"/>
    </source>
</evidence>
<dbReference type="InterPro" id="IPR045621">
    <property type="entry name" value="BPD_transp_1_N"/>
</dbReference>
<evidence type="ECO:0000313" key="10">
    <source>
        <dbReference type="Proteomes" id="UP001519363"/>
    </source>
</evidence>
<gene>
    <name evidence="9" type="ORF">JOF53_006344</name>
</gene>
<dbReference type="InterPro" id="IPR035906">
    <property type="entry name" value="MetI-like_sf"/>
</dbReference>
<comment type="similarity">
    <text evidence="7">Belongs to the binding-protein-dependent transport system permease family.</text>
</comment>
<reference evidence="9 10" key="1">
    <citation type="submission" date="2021-03" db="EMBL/GenBank/DDBJ databases">
        <title>Sequencing the genomes of 1000 actinobacteria strains.</title>
        <authorList>
            <person name="Klenk H.-P."/>
        </authorList>
    </citation>
    <scope>NUCLEOTIDE SEQUENCE [LARGE SCALE GENOMIC DNA]</scope>
    <source>
        <strain evidence="9 10">DSM 44580</strain>
    </source>
</reference>
<evidence type="ECO:0000256" key="1">
    <source>
        <dbReference type="ARBA" id="ARBA00004651"/>
    </source>
</evidence>
<dbReference type="RefSeq" id="WP_209707426.1">
    <property type="nucleotide sequence ID" value="NZ_JAGIOO010000001.1"/>
</dbReference>
<protein>
    <submittedName>
        <fullName evidence="9">Peptide/nickel transport system permease protein</fullName>
    </submittedName>
</protein>
<evidence type="ECO:0000256" key="3">
    <source>
        <dbReference type="ARBA" id="ARBA00022475"/>
    </source>
</evidence>
<sequence>MAEERARLGPWTRFLLRRALALAVTAAVLVVVTFAMVRFIPGDPARRVAGPEADSTVVEAVRAQLGLDQPVWQQFTDYVTGLFTLDLGNSFVSAEPVAKVIADRLPATLELTAVSLVVIMLFSLAVGIGFGALTREHRRPRLEAAFTAVTSLGGALPHYLVATFLVFFFAVLLRVLPVSGSEGPAALVLPVLAVSIGPGATLARLVRLETLGVLSQDYVRTARSKRLRTPTVYLRHVLPNVLTAALTIGGLLFAGLIGGALVTENVFTRPGLGTALVQAVLVQDYRVIQGIVLLLGVTVVVVNTVVDIVLGLVDRRSLVAAA</sequence>
<name>A0ABS5ALM2_9PSEU</name>
<keyword evidence="3" id="KW-1003">Cell membrane</keyword>
<dbReference type="Pfam" id="PF19300">
    <property type="entry name" value="BPD_transp_1_N"/>
    <property type="match status" value="1"/>
</dbReference>